<evidence type="ECO:0000313" key="1">
    <source>
        <dbReference type="EMBL" id="KAH1121609.1"/>
    </source>
</evidence>
<reference evidence="1 2" key="1">
    <citation type="journal article" date="2021" name="Plant Biotechnol. J.">
        <title>Multi-omics assisted identification of the key and species-specific regulatory components of drought-tolerant mechanisms in Gossypium stocksii.</title>
        <authorList>
            <person name="Yu D."/>
            <person name="Ke L."/>
            <person name="Zhang D."/>
            <person name="Wu Y."/>
            <person name="Sun Y."/>
            <person name="Mei J."/>
            <person name="Sun J."/>
            <person name="Sun Y."/>
        </authorList>
    </citation>
    <scope>NUCLEOTIDE SEQUENCE [LARGE SCALE GENOMIC DNA]</scope>
    <source>
        <strain evidence="2">cv. E1</strain>
        <tissue evidence="1">Leaf</tissue>
    </source>
</reference>
<dbReference type="Proteomes" id="UP000828251">
    <property type="component" value="Unassembled WGS sequence"/>
</dbReference>
<name>A0A9D4AI01_9ROSI</name>
<organism evidence="1 2">
    <name type="scientific">Gossypium stocksii</name>
    <dbReference type="NCBI Taxonomy" id="47602"/>
    <lineage>
        <taxon>Eukaryota</taxon>
        <taxon>Viridiplantae</taxon>
        <taxon>Streptophyta</taxon>
        <taxon>Embryophyta</taxon>
        <taxon>Tracheophyta</taxon>
        <taxon>Spermatophyta</taxon>
        <taxon>Magnoliopsida</taxon>
        <taxon>eudicotyledons</taxon>
        <taxon>Gunneridae</taxon>
        <taxon>Pentapetalae</taxon>
        <taxon>rosids</taxon>
        <taxon>malvids</taxon>
        <taxon>Malvales</taxon>
        <taxon>Malvaceae</taxon>
        <taxon>Malvoideae</taxon>
        <taxon>Gossypium</taxon>
    </lineage>
</organism>
<keyword evidence="2" id="KW-1185">Reference proteome</keyword>
<proteinExistence type="predicted"/>
<dbReference type="EMBL" id="JAIQCV010000002">
    <property type="protein sequence ID" value="KAH1121609.1"/>
    <property type="molecule type" value="Genomic_DNA"/>
</dbReference>
<dbReference type="AlphaFoldDB" id="A0A9D4AI01"/>
<gene>
    <name evidence="1" type="ORF">J1N35_004769</name>
</gene>
<comment type="caution">
    <text evidence="1">The sequence shown here is derived from an EMBL/GenBank/DDBJ whole genome shotgun (WGS) entry which is preliminary data.</text>
</comment>
<sequence length="96" mass="10770">MVASMVCFSSQQGESSKWLIIYDMLPRRGRLSMDVLEVPLVRQALSKAGIEPLMQVVIEALHSFESWNRALNASGDRGFTTNSERKPCTYEQGFAT</sequence>
<protein>
    <submittedName>
        <fullName evidence="1">Uncharacterized protein</fullName>
    </submittedName>
</protein>
<accession>A0A9D4AI01</accession>
<evidence type="ECO:0000313" key="2">
    <source>
        <dbReference type="Proteomes" id="UP000828251"/>
    </source>
</evidence>